<dbReference type="InterPro" id="IPR036890">
    <property type="entry name" value="HATPase_C_sf"/>
</dbReference>
<feature type="transmembrane region" description="Helical" evidence="15">
    <location>
        <begin position="7"/>
        <end position="26"/>
    </location>
</feature>
<keyword evidence="4" id="KW-1003">Cell membrane</keyword>
<feature type="coiled-coil region" evidence="14">
    <location>
        <begin position="116"/>
        <end position="146"/>
    </location>
</feature>
<evidence type="ECO:0000256" key="7">
    <source>
        <dbReference type="ARBA" id="ARBA00022692"/>
    </source>
</evidence>
<evidence type="ECO:0000256" key="2">
    <source>
        <dbReference type="ARBA" id="ARBA00004651"/>
    </source>
</evidence>
<gene>
    <name evidence="17" type="primary">sasA_318</name>
    <name evidence="17" type="ORF">SDC9_146763</name>
</gene>
<dbReference type="InterPro" id="IPR003594">
    <property type="entry name" value="HATPase_dom"/>
</dbReference>
<evidence type="ECO:0000256" key="5">
    <source>
        <dbReference type="ARBA" id="ARBA00022553"/>
    </source>
</evidence>
<dbReference type="EC" id="2.7.13.3" evidence="3"/>
<dbReference type="SMART" id="SM00387">
    <property type="entry name" value="HATPase_c"/>
    <property type="match status" value="1"/>
</dbReference>
<evidence type="ECO:0000256" key="1">
    <source>
        <dbReference type="ARBA" id="ARBA00000085"/>
    </source>
</evidence>
<evidence type="ECO:0000256" key="4">
    <source>
        <dbReference type="ARBA" id="ARBA00022475"/>
    </source>
</evidence>
<reference evidence="17" key="1">
    <citation type="submission" date="2019-08" db="EMBL/GenBank/DDBJ databases">
        <authorList>
            <person name="Kucharzyk K."/>
            <person name="Murdoch R.W."/>
            <person name="Higgins S."/>
            <person name="Loffler F."/>
        </authorList>
    </citation>
    <scope>NUCLEOTIDE SEQUENCE</scope>
</reference>
<evidence type="ECO:0000256" key="11">
    <source>
        <dbReference type="ARBA" id="ARBA00022989"/>
    </source>
</evidence>
<keyword evidence="11 15" id="KW-1133">Transmembrane helix</keyword>
<keyword evidence="9 17" id="KW-0418">Kinase</keyword>
<sequence length="302" mass="33575">MYSSLELFLWFVVCAGIFLCCCYGALQFGTIQRVSQRLAAGDLEAKMEIKHMLPIFRRHAEAINSIGAGMTTTVEARLKSERFKTELITNVSHDLKTPLTSIINYVDLLGKERLENEKAKQYIQVLSRQAQRLKKLTEDLIEASKASTGNIAVERVRTDVAELLNQCSAEYVERMQAAGLTMLCDAEKGLFAMADGRLLWRVFDNLLGNACKYAQSGTRVYLTAREQEGRAHIEIKNISREVLNISPEELMERFVRGDSSRPADGSGLGLSIAQSLAQLNGGSLTLYVDGDLFKAIVELELA</sequence>
<dbReference type="GO" id="GO:0000155">
    <property type="term" value="F:phosphorelay sensor kinase activity"/>
    <property type="evidence" value="ECO:0007669"/>
    <property type="project" value="InterPro"/>
</dbReference>
<dbReference type="InterPro" id="IPR050398">
    <property type="entry name" value="HssS/ArlS-like"/>
</dbReference>
<evidence type="ECO:0000256" key="3">
    <source>
        <dbReference type="ARBA" id="ARBA00012438"/>
    </source>
</evidence>
<dbReference type="CDD" id="cd00082">
    <property type="entry name" value="HisKA"/>
    <property type="match status" value="1"/>
</dbReference>
<keyword evidence="6 17" id="KW-0808">Transferase</keyword>
<dbReference type="InterPro" id="IPR005467">
    <property type="entry name" value="His_kinase_dom"/>
</dbReference>
<feature type="domain" description="Histidine kinase" evidence="16">
    <location>
        <begin position="90"/>
        <end position="302"/>
    </location>
</feature>
<dbReference type="Pfam" id="PF00512">
    <property type="entry name" value="HisKA"/>
    <property type="match status" value="1"/>
</dbReference>
<evidence type="ECO:0000256" key="10">
    <source>
        <dbReference type="ARBA" id="ARBA00022840"/>
    </source>
</evidence>
<dbReference type="InterPro" id="IPR003661">
    <property type="entry name" value="HisK_dim/P_dom"/>
</dbReference>
<evidence type="ECO:0000256" key="15">
    <source>
        <dbReference type="SAM" id="Phobius"/>
    </source>
</evidence>
<keyword evidence="13 15" id="KW-0472">Membrane</keyword>
<dbReference type="GO" id="GO:0005886">
    <property type="term" value="C:plasma membrane"/>
    <property type="evidence" value="ECO:0007669"/>
    <property type="project" value="UniProtKB-SubCell"/>
</dbReference>
<dbReference type="InterPro" id="IPR036097">
    <property type="entry name" value="HisK_dim/P_sf"/>
</dbReference>
<comment type="subcellular location">
    <subcellularLocation>
        <location evidence="2">Cell membrane</location>
        <topology evidence="2">Multi-pass membrane protein</topology>
    </subcellularLocation>
</comment>
<dbReference type="Gene3D" id="1.10.287.130">
    <property type="match status" value="1"/>
</dbReference>
<comment type="catalytic activity">
    <reaction evidence="1">
        <text>ATP + protein L-histidine = ADP + protein N-phospho-L-histidine.</text>
        <dbReference type="EC" id="2.7.13.3"/>
    </reaction>
</comment>
<dbReference type="Pfam" id="PF02518">
    <property type="entry name" value="HATPase_c"/>
    <property type="match status" value="1"/>
</dbReference>
<evidence type="ECO:0000256" key="13">
    <source>
        <dbReference type="ARBA" id="ARBA00023136"/>
    </source>
</evidence>
<dbReference type="PANTHER" id="PTHR45528">
    <property type="entry name" value="SENSOR HISTIDINE KINASE CPXA"/>
    <property type="match status" value="1"/>
</dbReference>
<dbReference type="GO" id="GO:0005524">
    <property type="term" value="F:ATP binding"/>
    <property type="evidence" value="ECO:0007669"/>
    <property type="project" value="UniProtKB-KW"/>
</dbReference>
<proteinExistence type="predicted"/>
<dbReference type="SMART" id="SM00388">
    <property type="entry name" value="HisKA"/>
    <property type="match status" value="1"/>
</dbReference>
<dbReference type="EMBL" id="VSSQ01045654">
    <property type="protein sequence ID" value="MPM99571.1"/>
    <property type="molecule type" value="Genomic_DNA"/>
</dbReference>
<keyword evidence="8" id="KW-0547">Nucleotide-binding</keyword>
<name>A0A645EE65_9ZZZZ</name>
<dbReference type="FunFam" id="1.10.287.130:FF:000001">
    <property type="entry name" value="Two-component sensor histidine kinase"/>
    <property type="match status" value="1"/>
</dbReference>
<dbReference type="AlphaFoldDB" id="A0A645EE65"/>
<keyword evidence="7 15" id="KW-0812">Transmembrane</keyword>
<keyword evidence="10" id="KW-0067">ATP-binding</keyword>
<dbReference type="PANTHER" id="PTHR45528:SF1">
    <property type="entry name" value="SENSOR HISTIDINE KINASE CPXA"/>
    <property type="match status" value="1"/>
</dbReference>
<evidence type="ECO:0000256" key="8">
    <source>
        <dbReference type="ARBA" id="ARBA00022741"/>
    </source>
</evidence>
<dbReference type="Gene3D" id="3.30.565.10">
    <property type="entry name" value="Histidine kinase-like ATPase, C-terminal domain"/>
    <property type="match status" value="1"/>
</dbReference>
<evidence type="ECO:0000256" key="9">
    <source>
        <dbReference type="ARBA" id="ARBA00022777"/>
    </source>
</evidence>
<keyword evidence="5" id="KW-0597">Phosphoprotein</keyword>
<organism evidence="17">
    <name type="scientific">bioreactor metagenome</name>
    <dbReference type="NCBI Taxonomy" id="1076179"/>
    <lineage>
        <taxon>unclassified sequences</taxon>
        <taxon>metagenomes</taxon>
        <taxon>ecological metagenomes</taxon>
    </lineage>
</organism>
<evidence type="ECO:0000256" key="12">
    <source>
        <dbReference type="ARBA" id="ARBA00023012"/>
    </source>
</evidence>
<dbReference type="SUPFAM" id="SSF55874">
    <property type="entry name" value="ATPase domain of HSP90 chaperone/DNA topoisomerase II/histidine kinase"/>
    <property type="match status" value="1"/>
</dbReference>
<keyword evidence="12" id="KW-0902">Two-component regulatory system</keyword>
<dbReference type="PROSITE" id="PS50109">
    <property type="entry name" value="HIS_KIN"/>
    <property type="match status" value="1"/>
</dbReference>
<keyword evidence="14" id="KW-0175">Coiled coil</keyword>
<protein>
    <recommendedName>
        <fullName evidence="3">histidine kinase</fullName>
        <ecNumber evidence="3">2.7.13.3</ecNumber>
    </recommendedName>
</protein>
<comment type="caution">
    <text evidence="17">The sequence shown here is derived from an EMBL/GenBank/DDBJ whole genome shotgun (WGS) entry which is preliminary data.</text>
</comment>
<evidence type="ECO:0000313" key="17">
    <source>
        <dbReference type="EMBL" id="MPM99571.1"/>
    </source>
</evidence>
<dbReference type="SUPFAM" id="SSF47384">
    <property type="entry name" value="Homodimeric domain of signal transducing histidine kinase"/>
    <property type="match status" value="1"/>
</dbReference>
<evidence type="ECO:0000256" key="14">
    <source>
        <dbReference type="SAM" id="Coils"/>
    </source>
</evidence>
<accession>A0A645EE65</accession>
<evidence type="ECO:0000259" key="16">
    <source>
        <dbReference type="PROSITE" id="PS50109"/>
    </source>
</evidence>
<evidence type="ECO:0000256" key="6">
    <source>
        <dbReference type="ARBA" id="ARBA00022679"/>
    </source>
</evidence>